<protein>
    <recommendedName>
        <fullName evidence="10">PGG domain-containing protein</fullName>
    </recommendedName>
</protein>
<name>A0ABD3JJI1_EUCGL</name>
<keyword evidence="6 9" id="KW-0472">Membrane</keyword>
<feature type="transmembrane region" description="Helical" evidence="9">
    <location>
        <begin position="502"/>
        <end position="523"/>
    </location>
</feature>
<dbReference type="EMBL" id="JBJKBG010000008">
    <property type="protein sequence ID" value="KAL3727247.1"/>
    <property type="molecule type" value="Genomic_DNA"/>
</dbReference>
<accession>A0ABD3JJI1</accession>
<dbReference type="SUPFAM" id="SSF48403">
    <property type="entry name" value="Ankyrin repeat"/>
    <property type="match status" value="2"/>
</dbReference>
<feature type="transmembrane region" description="Helical" evidence="9">
    <location>
        <begin position="568"/>
        <end position="594"/>
    </location>
</feature>
<feature type="transmembrane region" description="Helical" evidence="9">
    <location>
        <begin position="461"/>
        <end position="482"/>
    </location>
</feature>
<dbReference type="Pfam" id="PF13962">
    <property type="entry name" value="PGG"/>
    <property type="match status" value="1"/>
</dbReference>
<feature type="repeat" description="ANK" evidence="7">
    <location>
        <begin position="149"/>
        <end position="181"/>
    </location>
</feature>
<keyword evidence="3" id="KW-0677">Repeat</keyword>
<gene>
    <name evidence="11" type="ORF">ACJRO7_032048</name>
</gene>
<evidence type="ECO:0000256" key="1">
    <source>
        <dbReference type="ARBA" id="ARBA00004141"/>
    </source>
</evidence>
<evidence type="ECO:0000256" key="3">
    <source>
        <dbReference type="ARBA" id="ARBA00022737"/>
    </source>
</evidence>
<dbReference type="Pfam" id="PF12796">
    <property type="entry name" value="Ank_2"/>
    <property type="match status" value="2"/>
</dbReference>
<evidence type="ECO:0000313" key="12">
    <source>
        <dbReference type="Proteomes" id="UP001634007"/>
    </source>
</evidence>
<keyword evidence="12" id="KW-1185">Reference proteome</keyword>
<evidence type="ECO:0000256" key="6">
    <source>
        <dbReference type="ARBA" id="ARBA00023136"/>
    </source>
</evidence>
<evidence type="ECO:0000256" key="8">
    <source>
        <dbReference type="SAM" id="MobiDB-lite"/>
    </source>
</evidence>
<keyword evidence="4 9" id="KW-1133">Transmembrane helix</keyword>
<dbReference type="InterPro" id="IPR036770">
    <property type="entry name" value="Ankyrin_rpt-contain_sf"/>
</dbReference>
<feature type="compositionally biased region" description="Pro residues" evidence="8">
    <location>
        <begin position="694"/>
        <end position="704"/>
    </location>
</feature>
<evidence type="ECO:0000259" key="10">
    <source>
        <dbReference type="Pfam" id="PF13962"/>
    </source>
</evidence>
<dbReference type="PROSITE" id="PS50297">
    <property type="entry name" value="ANK_REP_REGION"/>
    <property type="match status" value="1"/>
</dbReference>
<feature type="domain" description="PGG" evidence="10">
    <location>
        <begin position="452"/>
        <end position="560"/>
    </location>
</feature>
<proteinExistence type="predicted"/>
<dbReference type="InterPro" id="IPR002110">
    <property type="entry name" value="Ankyrin_rpt"/>
</dbReference>
<sequence>MNGDTASIDMGDPEWEQKINKLRALESVERRQRQVEFVSLAPVYTAAKGGDLDEFIKALEKYSAEETASLYDIISTRSPCGNSLFHVTASIENADIFHALLEVVDDEQLVAQANNRGDTALHVAARARRNHMAKRLLKFDRIVDQWNNAGNRPLHEAVKNGDWELTNRLLHQGSESVNKKNNEGKCPLYLAIETHNLEILSLLLQAVDGNEVLSSWIEGMSPVHGAVVHRRIDMLKEMSKKKKELFDLKDAREDTPLHLAAQENYVDGVKFLVNEFTSSAFKHNIKGYFPIHVACKKGHLETIKVLHQHWQDWLEPEELLTLNKEQNILHIAAKKGMASVVKYILGDPKLEKLINAKDRYGNTPLHVATIRWQLEVLLSLTRDKRVNLGLVNHNNFTALDIVDEEMREIDAPLHLRLTRTILISAKAPRSKDKAISQTISLGQQREPLDIDTLKRRAEVRIVAATLITSVTFTAGFSVPGGYNSSEPNAGIATLLNKPIYDVFVICNSIAFYNSIISGVILLWMQIDDSHATPHTLRYARVPLLIGLVTMSVTYMVGIYMTISKRTWIAIVALIVGITALFIILILYIAFFITLGYNSRLLQLFTDYIIRAAILISRSGTKGASQKYYFAGTKILKTHSDTRLLKDEGREHAPPRSLAPFSAPYPPSPPRSPDPPPAPYPPSPPERPRRHPPPRKPFPAGPPPLLSTASPLDIRLP</sequence>
<dbReference type="GO" id="GO:0016020">
    <property type="term" value="C:membrane"/>
    <property type="evidence" value="ECO:0007669"/>
    <property type="project" value="UniProtKB-SubCell"/>
</dbReference>
<evidence type="ECO:0000256" key="7">
    <source>
        <dbReference type="PROSITE-ProRule" id="PRU00023"/>
    </source>
</evidence>
<reference evidence="11 12" key="1">
    <citation type="submission" date="2024-11" db="EMBL/GenBank/DDBJ databases">
        <title>Chromosome-level genome assembly of Eucalyptus globulus Labill. provides insights into its genome evolution.</title>
        <authorList>
            <person name="Li X."/>
        </authorList>
    </citation>
    <scope>NUCLEOTIDE SEQUENCE [LARGE SCALE GENOMIC DNA]</scope>
    <source>
        <strain evidence="11">CL2024</strain>
        <tissue evidence="11">Fresh tender leaves</tissue>
    </source>
</reference>
<evidence type="ECO:0000256" key="4">
    <source>
        <dbReference type="ARBA" id="ARBA00022989"/>
    </source>
</evidence>
<feature type="compositionally biased region" description="Pro residues" evidence="8">
    <location>
        <begin position="662"/>
        <end position="684"/>
    </location>
</feature>
<evidence type="ECO:0000313" key="11">
    <source>
        <dbReference type="EMBL" id="KAL3727247.1"/>
    </source>
</evidence>
<evidence type="ECO:0000256" key="9">
    <source>
        <dbReference type="SAM" id="Phobius"/>
    </source>
</evidence>
<feature type="region of interest" description="Disordered" evidence="8">
    <location>
        <begin position="647"/>
        <end position="716"/>
    </location>
</feature>
<dbReference type="PANTHER" id="PTHR24186">
    <property type="entry name" value="PROTEIN PHOSPHATASE 1 REGULATORY SUBUNIT"/>
    <property type="match status" value="1"/>
</dbReference>
<comment type="caution">
    <text evidence="11">The sequence shown here is derived from an EMBL/GenBank/DDBJ whole genome shotgun (WGS) entry which is preliminary data.</text>
</comment>
<keyword evidence="5 7" id="KW-0040">ANK repeat</keyword>
<dbReference type="Gene3D" id="1.25.40.20">
    <property type="entry name" value="Ankyrin repeat-containing domain"/>
    <property type="match status" value="3"/>
</dbReference>
<dbReference type="PROSITE" id="PS50088">
    <property type="entry name" value="ANK_REPEAT"/>
    <property type="match status" value="1"/>
</dbReference>
<keyword evidence="2 9" id="KW-0812">Transmembrane</keyword>
<dbReference type="PANTHER" id="PTHR24186:SF46">
    <property type="entry name" value="PROTEIN ACCELERATED CELL DEATH 6-LIKE"/>
    <property type="match status" value="1"/>
</dbReference>
<evidence type="ECO:0000256" key="5">
    <source>
        <dbReference type="ARBA" id="ARBA00023043"/>
    </source>
</evidence>
<dbReference type="Pfam" id="PF00023">
    <property type="entry name" value="Ank"/>
    <property type="match status" value="1"/>
</dbReference>
<feature type="transmembrane region" description="Helical" evidence="9">
    <location>
        <begin position="543"/>
        <end position="562"/>
    </location>
</feature>
<evidence type="ECO:0000256" key="2">
    <source>
        <dbReference type="ARBA" id="ARBA00022692"/>
    </source>
</evidence>
<dbReference type="AlphaFoldDB" id="A0ABD3JJI1"/>
<dbReference type="SMART" id="SM00248">
    <property type="entry name" value="ANK"/>
    <property type="match status" value="9"/>
</dbReference>
<comment type="subcellular location">
    <subcellularLocation>
        <location evidence="1">Membrane</location>
        <topology evidence="1">Multi-pass membrane protein</topology>
    </subcellularLocation>
</comment>
<dbReference type="Proteomes" id="UP001634007">
    <property type="component" value="Unassembled WGS sequence"/>
</dbReference>
<dbReference type="InterPro" id="IPR026961">
    <property type="entry name" value="PGG_dom"/>
</dbReference>
<organism evidence="11 12">
    <name type="scientific">Eucalyptus globulus</name>
    <name type="common">Tasmanian blue gum</name>
    <dbReference type="NCBI Taxonomy" id="34317"/>
    <lineage>
        <taxon>Eukaryota</taxon>
        <taxon>Viridiplantae</taxon>
        <taxon>Streptophyta</taxon>
        <taxon>Embryophyta</taxon>
        <taxon>Tracheophyta</taxon>
        <taxon>Spermatophyta</taxon>
        <taxon>Magnoliopsida</taxon>
        <taxon>eudicotyledons</taxon>
        <taxon>Gunneridae</taxon>
        <taxon>Pentapetalae</taxon>
        <taxon>rosids</taxon>
        <taxon>malvids</taxon>
        <taxon>Myrtales</taxon>
        <taxon>Myrtaceae</taxon>
        <taxon>Myrtoideae</taxon>
        <taxon>Eucalypteae</taxon>
        <taxon>Eucalyptus</taxon>
    </lineage>
</organism>